<organism evidence="4 5">
    <name type="scientific">Solimonas aquatica</name>
    <dbReference type="NCBI Taxonomy" id="489703"/>
    <lineage>
        <taxon>Bacteria</taxon>
        <taxon>Pseudomonadati</taxon>
        <taxon>Pseudomonadota</taxon>
        <taxon>Gammaproteobacteria</taxon>
        <taxon>Nevskiales</taxon>
        <taxon>Nevskiaceae</taxon>
        <taxon>Solimonas</taxon>
    </lineage>
</organism>
<dbReference type="EMBL" id="FOFS01000003">
    <property type="protein sequence ID" value="SEQ06542.1"/>
    <property type="molecule type" value="Genomic_DNA"/>
</dbReference>
<dbReference type="Gene3D" id="3.40.50.1820">
    <property type="entry name" value="alpha/beta hydrolase"/>
    <property type="match status" value="1"/>
</dbReference>
<dbReference type="InterPro" id="IPR050955">
    <property type="entry name" value="Plant_Biomass_Hydrol_Est"/>
</dbReference>
<gene>
    <name evidence="4" type="ORF">SAMN04488038_103244</name>
</gene>
<evidence type="ECO:0000313" key="5">
    <source>
        <dbReference type="Proteomes" id="UP000199233"/>
    </source>
</evidence>
<dbReference type="PROSITE" id="PS51257">
    <property type="entry name" value="PROKAR_LIPOPROTEIN"/>
    <property type="match status" value="1"/>
</dbReference>
<sequence length="303" mass="32536">MSKSRLLTLPLFVAALILMGCLMSSPRAVAEGSGQVTERTLRIGGLDRTYLLYRPTSLPAGKPVPLVVALHGGVGTGKIMEDMTHFDNVADEHGFMVAYPDGIARAWNAGSCCAKPMQDNVDDVGFVRAVINDAKAIAPIDARRVYGTGFSNGSMLLHRIACEAPDTFTAIAAVSGGIMVQSCTPKRGIPALLIQGRADPRIPWDGGVFEGSFRPSIAQIVQSLGQRNQCSTQDDVVSEESGVQCRTLRGCASGDEVTWCGIAGAGHQWAGGRTFLPRFLGQNNDRWDASEKIWSFFSRYPKS</sequence>
<dbReference type="GO" id="GO:0005576">
    <property type="term" value="C:extracellular region"/>
    <property type="evidence" value="ECO:0007669"/>
    <property type="project" value="InterPro"/>
</dbReference>
<dbReference type="InterPro" id="IPR029058">
    <property type="entry name" value="AB_hydrolase_fold"/>
</dbReference>
<feature type="chain" id="PRO_5011680535" evidence="3">
    <location>
        <begin position="31"/>
        <end position="303"/>
    </location>
</feature>
<feature type="signal peptide" evidence="3">
    <location>
        <begin position="1"/>
        <end position="30"/>
    </location>
</feature>
<evidence type="ECO:0000256" key="3">
    <source>
        <dbReference type="SAM" id="SignalP"/>
    </source>
</evidence>
<dbReference type="AlphaFoldDB" id="A0A1H9CZ66"/>
<dbReference type="STRING" id="489703.SAMN04488038_103244"/>
<dbReference type="GO" id="GO:0016787">
    <property type="term" value="F:hydrolase activity"/>
    <property type="evidence" value="ECO:0007669"/>
    <property type="project" value="UniProtKB-KW"/>
</dbReference>
<proteinExistence type="predicted"/>
<reference evidence="4 5" key="1">
    <citation type="submission" date="2016-10" db="EMBL/GenBank/DDBJ databases">
        <authorList>
            <person name="de Groot N.N."/>
        </authorList>
    </citation>
    <scope>NUCLEOTIDE SEQUENCE [LARGE SCALE GENOMIC DNA]</scope>
    <source>
        <strain evidence="4 5">DSM 25927</strain>
    </source>
</reference>
<evidence type="ECO:0000313" key="4">
    <source>
        <dbReference type="EMBL" id="SEQ06542.1"/>
    </source>
</evidence>
<keyword evidence="1 3" id="KW-0732">Signal</keyword>
<accession>A0A1H9CZ66</accession>
<dbReference type="PANTHER" id="PTHR43037">
    <property type="entry name" value="UNNAMED PRODUCT-RELATED"/>
    <property type="match status" value="1"/>
</dbReference>
<evidence type="ECO:0000256" key="2">
    <source>
        <dbReference type="ARBA" id="ARBA00022801"/>
    </source>
</evidence>
<protein>
    <submittedName>
        <fullName evidence="4">Polyhydroxybutyrate depolymerase</fullName>
    </submittedName>
</protein>
<dbReference type="PANTHER" id="PTHR43037:SF1">
    <property type="entry name" value="BLL1128 PROTEIN"/>
    <property type="match status" value="1"/>
</dbReference>
<dbReference type="RefSeq" id="WP_177188856.1">
    <property type="nucleotide sequence ID" value="NZ_FOFS01000003.1"/>
</dbReference>
<dbReference type="Pfam" id="PF10503">
    <property type="entry name" value="Esterase_PHB"/>
    <property type="match status" value="1"/>
</dbReference>
<dbReference type="ESTHER" id="9gamm-a0a1h9cz66">
    <property type="family name" value="Esterase_phb"/>
</dbReference>
<evidence type="ECO:0000256" key="1">
    <source>
        <dbReference type="ARBA" id="ARBA00022729"/>
    </source>
</evidence>
<keyword evidence="2" id="KW-0378">Hydrolase</keyword>
<dbReference type="InterPro" id="IPR010126">
    <property type="entry name" value="Esterase_phb"/>
</dbReference>
<dbReference type="Proteomes" id="UP000199233">
    <property type="component" value="Unassembled WGS sequence"/>
</dbReference>
<name>A0A1H9CZ66_9GAMM</name>
<dbReference type="SUPFAM" id="SSF53474">
    <property type="entry name" value="alpha/beta-Hydrolases"/>
    <property type="match status" value="1"/>
</dbReference>
<keyword evidence="5" id="KW-1185">Reference proteome</keyword>